<dbReference type="AlphaFoldDB" id="A0A6G1E7Z4"/>
<keyword evidence="2" id="KW-1185">Reference proteome</keyword>
<accession>A0A6G1E7Z4</accession>
<comment type="caution">
    <text evidence="1">The sequence shown here is derived from an EMBL/GenBank/DDBJ whole genome shotgun (WGS) entry which is preliminary data.</text>
</comment>
<evidence type="ECO:0000313" key="1">
    <source>
        <dbReference type="EMBL" id="KAF0920073.1"/>
    </source>
</evidence>
<organism evidence="1 2">
    <name type="scientific">Oryza meyeriana var. granulata</name>
    <dbReference type="NCBI Taxonomy" id="110450"/>
    <lineage>
        <taxon>Eukaryota</taxon>
        <taxon>Viridiplantae</taxon>
        <taxon>Streptophyta</taxon>
        <taxon>Embryophyta</taxon>
        <taxon>Tracheophyta</taxon>
        <taxon>Spermatophyta</taxon>
        <taxon>Magnoliopsida</taxon>
        <taxon>Liliopsida</taxon>
        <taxon>Poales</taxon>
        <taxon>Poaceae</taxon>
        <taxon>BOP clade</taxon>
        <taxon>Oryzoideae</taxon>
        <taxon>Oryzeae</taxon>
        <taxon>Oryzinae</taxon>
        <taxon>Oryza</taxon>
        <taxon>Oryza meyeriana</taxon>
    </lineage>
</organism>
<reference evidence="1 2" key="1">
    <citation type="submission" date="2019-11" db="EMBL/GenBank/DDBJ databases">
        <title>Whole genome sequence of Oryza granulata.</title>
        <authorList>
            <person name="Li W."/>
        </authorList>
    </citation>
    <scope>NUCLEOTIDE SEQUENCE [LARGE SCALE GENOMIC DNA]</scope>
    <source>
        <strain evidence="2">cv. Menghai</strain>
        <tissue evidence="1">Leaf</tissue>
    </source>
</reference>
<gene>
    <name evidence="1" type="ORF">E2562_033324</name>
</gene>
<evidence type="ECO:0000313" key="2">
    <source>
        <dbReference type="Proteomes" id="UP000479710"/>
    </source>
</evidence>
<sequence length="93" mass="9916">MTATSGSIIRCAAASHPPLFSIKFPKAGAGGNITHVKSYGFCKAMTTAQDCTMAVDGNVSVELLFRPKYLGTFALGYAQKENINRALKKLCDV</sequence>
<dbReference type="Proteomes" id="UP000479710">
    <property type="component" value="Unassembled WGS sequence"/>
</dbReference>
<proteinExistence type="predicted"/>
<protein>
    <submittedName>
        <fullName evidence="1">Uncharacterized protein</fullName>
    </submittedName>
</protein>
<dbReference type="EMBL" id="SPHZ02000005">
    <property type="protein sequence ID" value="KAF0920073.1"/>
    <property type="molecule type" value="Genomic_DNA"/>
</dbReference>
<name>A0A6G1E7Z4_9ORYZ</name>